<proteinExistence type="predicted"/>
<keyword evidence="8" id="KW-1185">Reference proteome</keyword>
<dbReference type="PANTHER" id="PTHR30213:SF1">
    <property type="entry name" value="INNER MEMBRANE PROTEIN YHJD"/>
    <property type="match status" value="1"/>
</dbReference>
<keyword evidence="3 6" id="KW-0812">Transmembrane</keyword>
<accession>A0A557XHX5</accession>
<comment type="caution">
    <text evidence="7">The sequence shown here is derived from an EMBL/GenBank/DDBJ whole genome shotgun (WGS) entry which is preliminary data.</text>
</comment>
<comment type="subcellular location">
    <subcellularLocation>
        <location evidence="1">Cell membrane</location>
        <topology evidence="1">Multi-pass membrane protein</topology>
    </subcellularLocation>
</comment>
<evidence type="ECO:0000256" key="5">
    <source>
        <dbReference type="ARBA" id="ARBA00023136"/>
    </source>
</evidence>
<dbReference type="NCBIfam" id="TIGR00766">
    <property type="entry name" value="inner membrane protein YhjD"/>
    <property type="match status" value="1"/>
</dbReference>
<evidence type="ECO:0000256" key="1">
    <source>
        <dbReference type="ARBA" id="ARBA00004651"/>
    </source>
</evidence>
<feature type="transmembrane region" description="Helical" evidence="6">
    <location>
        <begin position="264"/>
        <end position="287"/>
    </location>
</feature>
<evidence type="ECO:0000256" key="4">
    <source>
        <dbReference type="ARBA" id="ARBA00022989"/>
    </source>
</evidence>
<evidence type="ECO:0000256" key="6">
    <source>
        <dbReference type="SAM" id="Phobius"/>
    </source>
</evidence>
<feature type="transmembrane region" description="Helical" evidence="6">
    <location>
        <begin position="42"/>
        <end position="66"/>
    </location>
</feature>
<organism evidence="7 8">
    <name type="scientific">Mycobacterium helveticum</name>
    <dbReference type="NCBI Taxonomy" id="2592811"/>
    <lineage>
        <taxon>Bacteria</taxon>
        <taxon>Bacillati</taxon>
        <taxon>Actinomycetota</taxon>
        <taxon>Actinomycetes</taxon>
        <taxon>Mycobacteriales</taxon>
        <taxon>Mycobacteriaceae</taxon>
        <taxon>Mycobacterium</taxon>
    </lineage>
</organism>
<protein>
    <submittedName>
        <fullName evidence="7">Inner membrane protein YhjD</fullName>
    </submittedName>
</protein>
<feature type="transmembrane region" description="Helical" evidence="6">
    <location>
        <begin position="150"/>
        <end position="172"/>
    </location>
</feature>
<dbReference type="InterPro" id="IPR005274">
    <property type="entry name" value="IM_pro_YhjD"/>
</dbReference>
<keyword evidence="5 6" id="KW-0472">Membrane</keyword>
<dbReference type="PANTHER" id="PTHR30213">
    <property type="entry name" value="INNER MEMBRANE PROTEIN YHJD"/>
    <property type="match status" value="1"/>
</dbReference>
<dbReference type="EMBL" id="VMQU01000101">
    <property type="protein sequence ID" value="TVS85296.1"/>
    <property type="molecule type" value="Genomic_DNA"/>
</dbReference>
<dbReference type="GO" id="GO:0005886">
    <property type="term" value="C:plasma membrane"/>
    <property type="evidence" value="ECO:0007669"/>
    <property type="project" value="UniProtKB-SubCell"/>
</dbReference>
<name>A0A557XHX5_9MYCO</name>
<dbReference type="Proteomes" id="UP000320513">
    <property type="component" value="Unassembled WGS sequence"/>
</dbReference>
<evidence type="ECO:0000256" key="3">
    <source>
        <dbReference type="ARBA" id="ARBA00022692"/>
    </source>
</evidence>
<feature type="transmembrane region" description="Helical" evidence="6">
    <location>
        <begin position="192"/>
        <end position="215"/>
    </location>
</feature>
<dbReference type="Pfam" id="PF03631">
    <property type="entry name" value="Virul_fac_BrkB"/>
    <property type="match status" value="1"/>
</dbReference>
<evidence type="ECO:0000313" key="8">
    <source>
        <dbReference type="Proteomes" id="UP000320513"/>
    </source>
</evidence>
<sequence length="342" mass="37423">MGEPGRPGLLDRLRTRYARFDHLMRAYQRFDDRNGGFFAAGLTYYTIFALFPLLMVGFAVFGFVLARRPRLLGTIDNHIRSQVSGPLGEQLLDLMNSAIEARTSVGVIGLAAAIWGGLSWISHLRQALTEMWWERRLGSPGFVHNKLSDLLALLGTFAVTMATIGLTTLGHAAPLAAVLKWLGMPRLSLFDWLFWLMSIVISTLMSWLLFTWMIARLPRAKVSLVDSARAGLAAALGFELFKQVGSAYLKVVLRSPAGATFGPVLGLMVFAYITAYLVLFCAAWAAVAAADPRARPVEPPAPALISPRVRRDEGLRTRQTATAMAVGAIGALAVSRLARRPR</sequence>
<dbReference type="RefSeq" id="WP_144954348.1">
    <property type="nucleotide sequence ID" value="NZ_VMQU01000101.1"/>
</dbReference>
<evidence type="ECO:0000313" key="7">
    <source>
        <dbReference type="EMBL" id="TVS85296.1"/>
    </source>
</evidence>
<keyword evidence="4 6" id="KW-1133">Transmembrane helix</keyword>
<dbReference type="AlphaFoldDB" id="A0A557XHX5"/>
<dbReference type="OrthoDB" id="4127374at2"/>
<keyword evidence="2" id="KW-1003">Cell membrane</keyword>
<reference evidence="7 8" key="1">
    <citation type="submission" date="2019-07" db="EMBL/GenBank/DDBJ databases">
        <title>New Mycobacterium species.</title>
        <authorList>
            <person name="Tortoli E."/>
            <person name="Ghielmetti G."/>
            <person name="Friedel U."/>
            <person name="Trovato A."/>
        </authorList>
    </citation>
    <scope>NUCLEOTIDE SEQUENCE [LARGE SCALE GENOMIC DNA]</scope>
    <source>
        <strain evidence="7 8">16-83</strain>
    </source>
</reference>
<evidence type="ECO:0000256" key="2">
    <source>
        <dbReference type="ARBA" id="ARBA00022475"/>
    </source>
</evidence>
<gene>
    <name evidence="7" type="primary">yhjD</name>
    <name evidence="7" type="ORF">FPZ47_20085</name>
</gene>
<dbReference type="InterPro" id="IPR017039">
    <property type="entry name" value="Virul_fac_BrkB"/>
</dbReference>